<gene>
    <name evidence="1" type="ORF">CR8_159</name>
</gene>
<keyword evidence="2" id="KW-1185">Reference proteome</keyword>
<reference evidence="1 2" key="1">
    <citation type="submission" date="2013-04" db="EMBL/GenBank/DDBJ databases">
        <title>Complete Genome Sequence of Cronobacter sakazakii Bacteriophage CR8.</title>
        <authorList>
            <person name="Kim Y."/>
            <person name="Shin H."/>
            <person name="Ryu S."/>
        </authorList>
    </citation>
    <scope>NUCLEOTIDE SEQUENCE [LARGE SCALE GENOMIC DNA]</scope>
</reference>
<dbReference type="EMBL" id="KC954774">
    <property type="protein sequence ID" value="AIA64689.1"/>
    <property type="molecule type" value="Genomic_DNA"/>
</dbReference>
<dbReference type="RefSeq" id="YP_009042396.1">
    <property type="nucleotide sequence ID" value="NC_024354.1"/>
</dbReference>
<dbReference type="KEGG" id="vg:19686910"/>
<organism evidence="1 2">
    <name type="scientific">Cronobacter phage CR8</name>
    <dbReference type="NCBI Taxonomy" id="1327934"/>
    <lineage>
        <taxon>Viruses</taxon>
        <taxon>Duplodnaviria</taxon>
        <taxon>Heunggongvirae</taxon>
        <taxon>Uroviricota</taxon>
        <taxon>Caudoviricetes</taxon>
        <taxon>Vequintavirinae</taxon>
        <taxon>Certrevirus</taxon>
        <taxon>Certrevirus CR8</taxon>
    </lineage>
</organism>
<name>A0A060AH25_9CAUD</name>
<dbReference type="Proteomes" id="UP000026984">
    <property type="component" value="Segment"/>
</dbReference>
<protein>
    <submittedName>
        <fullName evidence="1">Uncharacterized protein</fullName>
    </submittedName>
</protein>
<evidence type="ECO:0000313" key="2">
    <source>
        <dbReference type="Proteomes" id="UP000026984"/>
    </source>
</evidence>
<sequence>MSKFIFKNGETSMGMGLIAAELEKMTGRKDDKFYDHVVTRLAAMENVGQLEGFNVDGKTIIVIKIG</sequence>
<dbReference type="GeneID" id="19686910"/>
<evidence type="ECO:0000313" key="1">
    <source>
        <dbReference type="EMBL" id="AIA64689.1"/>
    </source>
</evidence>
<proteinExistence type="predicted"/>
<accession>A0A060AH25</accession>